<reference evidence="1 2" key="1">
    <citation type="submission" date="2020-04" db="EMBL/GenBank/DDBJ databases">
        <title>Perkinsus olseni comparative genomics.</title>
        <authorList>
            <person name="Bogema D.R."/>
        </authorList>
    </citation>
    <scope>NUCLEOTIDE SEQUENCE [LARGE SCALE GENOMIC DNA]</scope>
    <source>
        <strain evidence="1">ATCC PRA-205</strain>
    </source>
</reference>
<proteinExistence type="predicted"/>
<accession>A0A7J6QR68</accession>
<name>A0A7J6QR68_PEROL</name>
<protein>
    <recommendedName>
        <fullName evidence="3">Exportin-5</fullName>
    </recommendedName>
</protein>
<gene>
    <name evidence="1" type="ORF">FOZ62_022104</name>
</gene>
<dbReference type="Proteomes" id="UP000574390">
    <property type="component" value="Unassembled WGS sequence"/>
</dbReference>
<feature type="non-terminal residue" evidence="1">
    <location>
        <position position="1"/>
    </location>
</feature>
<evidence type="ECO:0008006" key="3">
    <source>
        <dbReference type="Google" id="ProtNLM"/>
    </source>
</evidence>
<comment type="caution">
    <text evidence="1">The sequence shown here is derived from an EMBL/GenBank/DDBJ whole genome shotgun (WGS) entry which is preliminary data.</text>
</comment>
<dbReference type="EMBL" id="JABANM010027687">
    <property type="protein sequence ID" value="KAF4710905.1"/>
    <property type="molecule type" value="Genomic_DNA"/>
</dbReference>
<organism evidence="1 2">
    <name type="scientific">Perkinsus olseni</name>
    <name type="common">Perkinsus atlanticus</name>
    <dbReference type="NCBI Taxonomy" id="32597"/>
    <lineage>
        <taxon>Eukaryota</taxon>
        <taxon>Sar</taxon>
        <taxon>Alveolata</taxon>
        <taxon>Perkinsozoa</taxon>
        <taxon>Perkinsea</taxon>
        <taxon>Perkinsida</taxon>
        <taxon>Perkinsidae</taxon>
        <taxon>Perkinsus</taxon>
    </lineage>
</organism>
<evidence type="ECO:0000313" key="2">
    <source>
        <dbReference type="Proteomes" id="UP000574390"/>
    </source>
</evidence>
<dbReference type="InterPro" id="IPR011989">
    <property type="entry name" value="ARM-like"/>
</dbReference>
<evidence type="ECO:0000313" key="1">
    <source>
        <dbReference type="EMBL" id="KAF4710905.1"/>
    </source>
</evidence>
<dbReference type="Gene3D" id="1.25.10.10">
    <property type="entry name" value="Leucine-rich Repeat Variant"/>
    <property type="match status" value="1"/>
</dbReference>
<sequence length="107" mass="11722">MLESVCVIISDLGRYPPQVGMEALNLLIREGVMKRWGQSADGPNGGRYFEASKDAVRSTLQDAALALENSGMSGKAPIPKFLRSKLLSVIVEICIRDWPSAWTDIIT</sequence>
<dbReference type="AlphaFoldDB" id="A0A7J6QR68"/>